<feature type="transmembrane region" description="Helical" evidence="10">
    <location>
        <begin position="231"/>
        <end position="248"/>
    </location>
</feature>
<dbReference type="GO" id="GO:0022841">
    <property type="term" value="F:potassium ion leak channel activity"/>
    <property type="evidence" value="ECO:0007669"/>
    <property type="project" value="TreeGrafter"/>
</dbReference>
<evidence type="ECO:0000256" key="5">
    <source>
        <dbReference type="ARBA" id="ARBA00023065"/>
    </source>
</evidence>
<organism evidence="12 13">
    <name type="scientific">Clytia hemisphaerica</name>
    <dbReference type="NCBI Taxonomy" id="252671"/>
    <lineage>
        <taxon>Eukaryota</taxon>
        <taxon>Metazoa</taxon>
        <taxon>Cnidaria</taxon>
        <taxon>Hydrozoa</taxon>
        <taxon>Hydroidolina</taxon>
        <taxon>Leptothecata</taxon>
        <taxon>Obeliida</taxon>
        <taxon>Clytiidae</taxon>
        <taxon>Clytia</taxon>
    </lineage>
</organism>
<dbReference type="PANTHER" id="PTHR11003">
    <property type="entry name" value="POTASSIUM CHANNEL, SUBFAMILY K"/>
    <property type="match status" value="1"/>
</dbReference>
<dbReference type="GeneID" id="136807939"/>
<dbReference type="RefSeq" id="XP_066920667.1">
    <property type="nucleotide sequence ID" value="XM_067064566.1"/>
</dbReference>
<evidence type="ECO:0000256" key="10">
    <source>
        <dbReference type="SAM" id="Phobius"/>
    </source>
</evidence>
<dbReference type="GO" id="GO:0030322">
    <property type="term" value="P:stabilization of membrane potential"/>
    <property type="evidence" value="ECO:0007669"/>
    <property type="project" value="TreeGrafter"/>
</dbReference>
<keyword evidence="4 10" id="KW-1133">Transmembrane helix</keyword>
<dbReference type="GO" id="GO:0015271">
    <property type="term" value="F:outward rectifier potassium channel activity"/>
    <property type="evidence" value="ECO:0007669"/>
    <property type="project" value="TreeGrafter"/>
</dbReference>
<evidence type="ECO:0000256" key="9">
    <source>
        <dbReference type="SAM" id="MobiDB-lite"/>
    </source>
</evidence>
<dbReference type="Pfam" id="PF07885">
    <property type="entry name" value="Ion_trans_2"/>
    <property type="match status" value="2"/>
</dbReference>
<keyword evidence="6 10" id="KW-0472">Membrane</keyword>
<comment type="subcellular location">
    <subcellularLocation>
        <location evidence="1">Membrane</location>
        <topology evidence="1">Multi-pass membrane protein</topology>
    </subcellularLocation>
</comment>
<dbReference type="InterPro" id="IPR013099">
    <property type="entry name" value="K_chnl_dom"/>
</dbReference>
<dbReference type="EnsemblMetazoa" id="CLYHEMT005624.1">
    <property type="protein sequence ID" value="CLYHEMP005624.1"/>
    <property type="gene ID" value="CLYHEMG005624"/>
</dbReference>
<keyword evidence="5 8" id="KW-0406">Ion transport</keyword>
<reference evidence="12" key="1">
    <citation type="submission" date="2021-01" db="UniProtKB">
        <authorList>
            <consortium name="EnsemblMetazoa"/>
        </authorList>
    </citation>
    <scope>IDENTIFICATION</scope>
</reference>
<keyword evidence="13" id="KW-1185">Reference proteome</keyword>
<feature type="transmembrane region" description="Helical" evidence="10">
    <location>
        <begin position="125"/>
        <end position="142"/>
    </location>
</feature>
<feature type="transmembrane region" description="Helical" evidence="10">
    <location>
        <begin position="27"/>
        <end position="45"/>
    </location>
</feature>
<dbReference type="SUPFAM" id="SSF81324">
    <property type="entry name" value="Voltage-gated potassium channels"/>
    <property type="match status" value="2"/>
</dbReference>
<evidence type="ECO:0000259" key="11">
    <source>
        <dbReference type="Pfam" id="PF07885"/>
    </source>
</evidence>
<feature type="transmembrane region" description="Helical" evidence="10">
    <location>
        <begin position="202"/>
        <end position="219"/>
    </location>
</feature>
<proteinExistence type="inferred from homology"/>
<protein>
    <recommendedName>
        <fullName evidence="11">Potassium channel domain-containing protein</fullName>
    </recommendedName>
</protein>
<feature type="compositionally biased region" description="Basic and acidic residues" evidence="9">
    <location>
        <begin position="302"/>
        <end position="311"/>
    </location>
</feature>
<evidence type="ECO:0000256" key="4">
    <source>
        <dbReference type="ARBA" id="ARBA00022989"/>
    </source>
</evidence>
<feature type="domain" description="Potassium channel" evidence="11">
    <location>
        <begin position="122"/>
        <end position="172"/>
    </location>
</feature>
<name>A0A7M5V937_9CNID</name>
<evidence type="ECO:0000256" key="1">
    <source>
        <dbReference type="ARBA" id="ARBA00004141"/>
    </source>
</evidence>
<sequence length="341" mass="38653">MIIEDIKEVKKNIKDEIYNSLKKYCKYNLILWAVICLGSIIFFYIEECHYFTPNKDSSDQCSSQKLCNDILGMNSTHSNNSDIMKAISNLTAICSQQQKNNEVATPSFAPASKNCYLDSVYFAKWLSYMVTVVFTIGFGIIVPKSTPGRALTILFALCGIPIATVTTMACGKTIDGCIKYLIIGFEEKILKRKQIVWFKRKVALVEVSTTMTLILLSALYKKTEGFHRETYFDCVYYIFIMMTTIGFGDMQPDPKHRIERLEDSHISLFIDVLFDIFLFIVTFSMMAAFISALTSVGDEDSEGKKTEEAKTKKTKPIPKPVSKIDHEEVDPNLIAIKNLLI</sequence>
<evidence type="ECO:0000256" key="8">
    <source>
        <dbReference type="RuleBase" id="RU003857"/>
    </source>
</evidence>
<evidence type="ECO:0000313" key="12">
    <source>
        <dbReference type="EnsemblMetazoa" id="CLYHEMP005624.1"/>
    </source>
</evidence>
<dbReference type="InterPro" id="IPR003280">
    <property type="entry name" value="2pore_dom_K_chnl"/>
</dbReference>
<keyword evidence="3 8" id="KW-0812">Transmembrane</keyword>
<evidence type="ECO:0000256" key="7">
    <source>
        <dbReference type="ARBA" id="ARBA00023303"/>
    </source>
</evidence>
<dbReference type="Proteomes" id="UP000594262">
    <property type="component" value="Unplaced"/>
</dbReference>
<accession>A0A7M5V937</accession>
<dbReference type="OrthoDB" id="297496at2759"/>
<comment type="similarity">
    <text evidence="8">Belongs to the two pore domain potassium channel (TC 1.A.1.8) family.</text>
</comment>
<evidence type="ECO:0000256" key="3">
    <source>
        <dbReference type="ARBA" id="ARBA00022692"/>
    </source>
</evidence>
<evidence type="ECO:0000256" key="2">
    <source>
        <dbReference type="ARBA" id="ARBA00022448"/>
    </source>
</evidence>
<feature type="transmembrane region" description="Helical" evidence="10">
    <location>
        <begin position="154"/>
        <end position="182"/>
    </location>
</feature>
<dbReference type="AlphaFoldDB" id="A0A7M5V937"/>
<feature type="region of interest" description="Disordered" evidence="9">
    <location>
        <begin position="299"/>
        <end position="324"/>
    </location>
</feature>
<feature type="domain" description="Potassium channel" evidence="11">
    <location>
        <begin position="210"/>
        <end position="290"/>
    </location>
</feature>
<keyword evidence="2 8" id="KW-0813">Transport</keyword>
<dbReference type="GO" id="GO:0005886">
    <property type="term" value="C:plasma membrane"/>
    <property type="evidence" value="ECO:0007669"/>
    <property type="project" value="TreeGrafter"/>
</dbReference>
<evidence type="ECO:0000313" key="13">
    <source>
        <dbReference type="Proteomes" id="UP000594262"/>
    </source>
</evidence>
<keyword evidence="7 8" id="KW-0407">Ion channel</keyword>
<dbReference type="PRINTS" id="PR01333">
    <property type="entry name" value="2POREKCHANEL"/>
</dbReference>
<dbReference type="PANTHER" id="PTHR11003:SF345">
    <property type="entry name" value="TWIK FAMILY OF POTASSIUM CHANNELS PROTEIN 18"/>
    <property type="match status" value="1"/>
</dbReference>
<dbReference type="Gene3D" id="1.10.287.70">
    <property type="match status" value="1"/>
</dbReference>
<evidence type="ECO:0000256" key="6">
    <source>
        <dbReference type="ARBA" id="ARBA00023136"/>
    </source>
</evidence>
<feature type="transmembrane region" description="Helical" evidence="10">
    <location>
        <begin position="268"/>
        <end position="296"/>
    </location>
</feature>